<comment type="caution">
    <text evidence="2">The sequence shown here is derived from an EMBL/GenBank/DDBJ whole genome shotgun (WGS) entry which is preliminary data.</text>
</comment>
<accession>A0A081QYI1</accession>
<evidence type="ECO:0000256" key="1">
    <source>
        <dbReference type="SAM" id="Phobius"/>
    </source>
</evidence>
<keyword evidence="1" id="KW-1133">Transmembrane helix</keyword>
<evidence type="ECO:0000313" key="3">
    <source>
        <dbReference type="Proteomes" id="UP000028022"/>
    </source>
</evidence>
<keyword evidence="1" id="KW-0812">Transmembrane</keyword>
<organism evidence="2 3">
    <name type="scientific">Streptococcus mitis</name>
    <dbReference type="NCBI Taxonomy" id="28037"/>
    <lineage>
        <taxon>Bacteria</taxon>
        <taxon>Bacillati</taxon>
        <taxon>Bacillota</taxon>
        <taxon>Bacilli</taxon>
        <taxon>Lactobacillales</taxon>
        <taxon>Streptococcaceae</taxon>
        <taxon>Streptococcus</taxon>
        <taxon>Streptococcus mitis group</taxon>
    </lineage>
</organism>
<feature type="transmembrane region" description="Helical" evidence="1">
    <location>
        <begin position="36"/>
        <end position="54"/>
    </location>
</feature>
<evidence type="ECO:0000313" key="2">
    <source>
        <dbReference type="EMBL" id="KEQ48004.1"/>
    </source>
</evidence>
<reference evidence="2 3" key="1">
    <citation type="submission" date="2014-05" db="EMBL/GenBank/DDBJ databases">
        <authorList>
            <person name="Daugherty S.C."/>
            <person name="Tallon L.J."/>
            <person name="Sadzewicz L."/>
            <person name="Kilian M."/>
            <person name="Tettelin H."/>
        </authorList>
    </citation>
    <scope>NUCLEOTIDE SEQUENCE [LARGE SCALE GENOMIC DNA]</scope>
    <source>
        <strain evidence="2 3">SK608</strain>
    </source>
</reference>
<gene>
    <name evidence="2" type="ORF">SK608_1097</name>
</gene>
<name>A0A081QYI1_STRMT</name>
<dbReference type="AlphaFoldDB" id="A0A081QYI1"/>
<proteinExistence type="predicted"/>
<feature type="transmembrane region" description="Helical" evidence="1">
    <location>
        <begin position="7"/>
        <end position="24"/>
    </location>
</feature>
<dbReference type="EMBL" id="JPFZ01000009">
    <property type="protein sequence ID" value="KEQ48004.1"/>
    <property type="molecule type" value="Genomic_DNA"/>
</dbReference>
<dbReference type="Proteomes" id="UP000028022">
    <property type="component" value="Unassembled WGS sequence"/>
</dbReference>
<sequence length="65" mass="7420">MKHKEHILIGLLYLLSPFIGQLLVEKTYFIGTRITATAYAICWLSVVISIHHLSKNVLSQHEKSD</sequence>
<protein>
    <submittedName>
        <fullName evidence="2">Membrane protein</fullName>
    </submittedName>
</protein>
<keyword evidence="1" id="KW-0472">Membrane</keyword>